<evidence type="ECO:0000256" key="7">
    <source>
        <dbReference type="SAM" id="MobiDB-lite"/>
    </source>
</evidence>
<dbReference type="Pfam" id="PF07690">
    <property type="entry name" value="MFS_1"/>
    <property type="match status" value="1"/>
</dbReference>
<feature type="compositionally biased region" description="Polar residues" evidence="7">
    <location>
        <begin position="39"/>
        <end position="56"/>
    </location>
</feature>
<evidence type="ECO:0000256" key="5">
    <source>
        <dbReference type="ARBA" id="ARBA00022989"/>
    </source>
</evidence>
<evidence type="ECO:0000256" key="3">
    <source>
        <dbReference type="ARBA" id="ARBA00022448"/>
    </source>
</evidence>
<evidence type="ECO:0000313" key="10">
    <source>
        <dbReference type="Proteomes" id="UP000807342"/>
    </source>
</evidence>
<evidence type="ECO:0000256" key="4">
    <source>
        <dbReference type="ARBA" id="ARBA00022692"/>
    </source>
</evidence>
<evidence type="ECO:0000256" key="1">
    <source>
        <dbReference type="ARBA" id="ARBA00004127"/>
    </source>
</evidence>
<evidence type="ECO:0000256" key="2">
    <source>
        <dbReference type="ARBA" id="ARBA00008335"/>
    </source>
</evidence>
<dbReference type="SUPFAM" id="SSF103473">
    <property type="entry name" value="MFS general substrate transporter"/>
    <property type="match status" value="1"/>
</dbReference>
<feature type="region of interest" description="Disordered" evidence="7">
    <location>
        <begin position="320"/>
        <end position="351"/>
    </location>
</feature>
<dbReference type="Proteomes" id="UP000807342">
    <property type="component" value="Unassembled WGS sequence"/>
</dbReference>
<keyword evidence="3" id="KW-0813">Transport</keyword>
<dbReference type="InterPro" id="IPR011701">
    <property type="entry name" value="MFS"/>
</dbReference>
<feature type="transmembrane region" description="Helical" evidence="8">
    <location>
        <begin position="493"/>
        <end position="516"/>
    </location>
</feature>
<dbReference type="InterPro" id="IPR051788">
    <property type="entry name" value="MFS_Transporter"/>
</dbReference>
<protein>
    <submittedName>
        <fullName evidence="9">MFS general substrate transporter</fullName>
    </submittedName>
</protein>
<comment type="similarity">
    <text evidence="2">Belongs to the major facilitator superfamily.</text>
</comment>
<feature type="transmembrane region" description="Helical" evidence="8">
    <location>
        <begin position="522"/>
        <end position="543"/>
    </location>
</feature>
<dbReference type="PANTHER" id="PTHR23514:SF3">
    <property type="entry name" value="BYPASS OF STOP CODON PROTEIN 6"/>
    <property type="match status" value="1"/>
</dbReference>
<gene>
    <name evidence="9" type="ORF">P691DRAFT_698619</name>
</gene>
<feature type="transmembrane region" description="Helical" evidence="8">
    <location>
        <begin position="283"/>
        <end position="301"/>
    </location>
</feature>
<keyword evidence="10" id="KW-1185">Reference proteome</keyword>
<dbReference type="InterPro" id="IPR036259">
    <property type="entry name" value="MFS_trans_sf"/>
</dbReference>
<comment type="caution">
    <text evidence="9">The sequence shown here is derived from an EMBL/GenBank/DDBJ whole genome shotgun (WGS) entry which is preliminary data.</text>
</comment>
<feature type="compositionally biased region" description="Basic and acidic residues" evidence="7">
    <location>
        <begin position="335"/>
        <end position="349"/>
    </location>
</feature>
<keyword evidence="4 8" id="KW-0812">Transmembrane</keyword>
<keyword evidence="6 8" id="KW-0472">Membrane</keyword>
<dbReference type="GO" id="GO:0022857">
    <property type="term" value="F:transmembrane transporter activity"/>
    <property type="evidence" value="ECO:0007669"/>
    <property type="project" value="InterPro"/>
</dbReference>
<feature type="transmembrane region" description="Helical" evidence="8">
    <location>
        <begin position="130"/>
        <end position="150"/>
    </location>
</feature>
<feature type="transmembrane region" description="Helical" evidence="8">
    <location>
        <begin position="435"/>
        <end position="454"/>
    </location>
</feature>
<name>A0A9P5XME2_9AGAR</name>
<feature type="transmembrane region" description="Helical" evidence="8">
    <location>
        <begin position="197"/>
        <end position="217"/>
    </location>
</feature>
<organism evidence="9 10">
    <name type="scientific">Macrolepiota fuliginosa MF-IS2</name>
    <dbReference type="NCBI Taxonomy" id="1400762"/>
    <lineage>
        <taxon>Eukaryota</taxon>
        <taxon>Fungi</taxon>
        <taxon>Dikarya</taxon>
        <taxon>Basidiomycota</taxon>
        <taxon>Agaricomycotina</taxon>
        <taxon>Agaricomycetes</taxon>
        <taxon>Agaricomycetidae</taxon>
        <taxon>Agaricales</taxon>
        <taxon>Agaricineae</taxon>
        <taxon>Agaricaceae</taxon>
        <taxon>Macrolepiota</taxon>
    </lineage>
</organism>
<comment type="subcellular location">
    <subcellularLocation>
        <location evidence="1">Endomembrane system</location>
        <topology evidence="1">Multi-pass membrane protein</topology>
    </subcellularLocation>
</comment>
<sequence length="552" mass="60642">MLSPPPTPLSHAHMSDYASKMIVPRHQDSLGSTIEFPVPSNSVSPRGSNTTTAVNSRRGSYDNLLANLPVLQRSSGPDITEKKETFERMKWRLAAGYFAYFMCGWENGITGTVLPFFMADFHLSFTTSSLLFAGTTCGFLSGTLLVEALMRVLSRAHVTQTQSAWFPYLSFPRFKTTTRRRANQDGIRSSFIQAQHLSLIIATLLHTSFFIMMGTRSSYATTFVAYVVAAIARAILTGANLYFNTVMPQSLSYAYGLWSFGGVISPLICQSLVAAGIPWNQFYFGSLVLCAFYSGFLTLAFRPTATEWIRECQKDAKESKKRSSEEFGRMSPSSDKLERPISPVREEAKPQQAQQSALRRAISLGIQWAFSFFSLMYCGCETTTQGFMVSYLLGTRNANPKTVGYVTSGFWAGISIGRFAWGYYMPSLNFTQRKLLVQACLTVGLIIELLIWFVNSNIGNAFSASVIGLVFGPIYPASLSLATAILPQEIHMVSMALIGAAGSVGSAIFPFVAGVISSSKGVYTLTYITVGLAGSLFSMWFLFPSRVPVATR</sequence>
<dbReference type="GO" id="GO:0016020">
    <property type="term" value="C:membrane"/>
    <property type="evidence" value="ECO:0007669"/>
    <property type="project" value="TreeGrafter"/>
</dbReference>
<evidence type="ECO:0000313" key="9">
    <source>
        <dbReference type="EMBL" id="KAF9451801.1"/>
    </source>
</evidence>
<proteinExistence type="inferred from homology"/>
<feature type="transmembrane region" description="Helical" evidence="8">
    <location>
        <begin position="255"/>
        <end position="277"/>
    </location>
</feature>
<feature type="transmembrane region" description="Helical" evidence="8">
    <location>
        <begin position="97"/>
        <end position="118"/>
    </location>
</feature>
<feature type="transmembrane region" description="Helical" evidence="8">
    <location>
        <begin position="405"/>
        <end position="423"/>
    </location>
</feature>
<evidence type="ECO:0000256" key="8">
    <source>
        <dbReference type="SAM" id="Phobius"/>
    </source>
</evidence>
<dbReference type="EMBL" id="MU151080">
    <property type="protein sequence ID" value="KAF9451801.1"/>
    <property type="molecule type" value="Genomic_DNA"/>
</dbReference>
<dbReference type="PANTHER" id="PTHR23514">
    <property type="entry name" value="BYPASS OF STOP CODON PROTEIN 6"/>
    <property type="match status" value="1"/>
</dbReference>
<dbReference type="OrthoDB" id="413079at2759"/>
<accession>A0A9P5XME2</accession>
<dbReference type="GO" id="GO:0012505">
    <property type="term" value="C:endomembrane system"/>
    <property type="evidence" value="ECO:0007669"/>
    <property type="project" value="UniProtKB-SubCell"/>
</dbReference>
<feature type="transmembrane region" description="Helical" evidence="8">
    <location>
        <begin position="466"/>
        <end position="486"/>
    </location>
</feature>
<feature type="region of interest" description="Disordered" evidence="7">
    <location>
        <begin position="37"/>
        <end position="56"/>
    </location>
</feature>
<reference evidence="9" key="1">
    <citation type="submission" date="2020-11" db="EMBL/GenBank/DDBJ databases">
        <authorList>
            <consortium name="DOE Joint Genome Institute"/>
            <person name="Ahrendt S."/>
            <person name="Riley R."/>
            <person name="Andreopoulos W."/>
            <person name="Labutti K."/>
            <person name="Pangilinan J."/>
            <person name="Ruiz-Duenas F.J."/>
            <person name="Barrasa J.M."/>
            <person name="Sanchez-Garcia M."/>
            <person name="Camarero S."/>
            <person name="Miyauchi S."/>
            <person name="Serrano A."/>
            <person name="Linde D."/>
            <person name="Babiker R."/>
            <person name="Drula E."/>
            <person name="Ayuso-Fernandez I."/>
            <person name="Pacheco R."/>
            <person name="Padilla G."/>
            <person name="Ferreira P."/>
            <person name="Barriuso J."/>
            <person name="Kellner H."/>
            <person name="Castanera R."/>
            <person name="Alfaro M."/>
            <person name="Ramirez L."/>
            <person name="Pisabarro A.G."/>
            <person name="Kuo A."/>
            <person name="Tritt A."/>
            <person name="Lipzen A."/>
            <person name="He G."/>
            <person name="Yan M."/>
            <person name="Ng V."/>
            <person name="Cullen D."/>
            <person name="Martin F."/>
            <person name="Rosso M.-N."/>
            <person name="Henrissat B."/>
            <person name="Hibbett D."/>
            <person name="Martinez A.T."/>
            <person name="Grigoriev I.V."/>
        </authorList>
    </citation>
    <scope>NUCLEOTIDE SEQUENCE</scope>
    <source>
        <strain evidence="9">MF-IS2</strain>
    </source>
</reference>
<feature type="transmembrane region" description="Helical" evidence="8">
    <location>
        <begin position="223"/>
        <end position="243"/>
    </location>
</feature>
<dbReference type="Gene3D" id="1.20.1250.20">
    <property type="entry name" value="MFS general substrate transporter like domains"/>
    <property type="match status" value="1"/>
</dbReference>
<evidence type="ECO:0000256" key="6">
    <source>
        <dbReference type="ARBA" id="ARBA00023136"/>
    </source>
</evidence>
<keyword evidence="5 8" id="KW-1133">Transmembrane helix</keyword>
<dbReference type="AlphaFoldDB" id="A0A9P5XME2"/>